<dbReference type="EC" id="3.5.4.4" evidence="7"/>
<dbReference type="NCBIfam" id="TIGR01430">
    <property type="entry name" value="aden_deam"/>
    <property type="match status" value="1"/>
</dbReference>
<dbReference type="InterPro" id="IPR032466">
    <property type="entry name" value="Metal_Hydrolase"/>
</dbReference>
<dbReference type="EMBL" id="JACHMJ010000001">
    <property type="protein sequence ID" value="MBB5842341.1"/>
    <property type="molecule type" value="Genomic_DNA"/>
</dbReference>
<gene>
    <name evidence="7" type="ORF">HD599_000664</name>
</gene>
<dbReference type="InterPro" id="IPR006330">
    <property type="entry name" value="Ado/ade_deaminase"/>
</dbReference>
<dbReference type="GO" id="GO:0046872">
    <property type="term" value="F:metal ion binding"/>
    <property type="evidence" value="ECO:0007669"/>
    <property type="project" value="UniProtKB-KW"/>
</dbReference>
<keyword evidence="5" id="KW-0862">Zinc</keyword>
<evidence type="ECO:0000259" key="6">
    <source>
        <dbReference type="Pfam" id="PF00962"/>
    </source>
</evidence>
<dbReference type="RefSeq" id="WP_221420428.1">
    <property type="nucleotide sequence ID" value="NZ_JACHMJ010000001.1"/>
</dbReference>
<proteinExistence type="inferred from homology"/>
<dbReference type="GO" id="GO:0019239">
    <property type="term" value="F:deaminase activity"/>
    <property type="evidence" value="ECO:0007669"/>
    <property type="project" value="InterPro"/>
</dbReference>
<evidence type="ECO:0000313" key="7">
    <source>
        <dbReference type="EMBL" id="MBB5842341.1"/>
    </source>
</evidence>
<keyword evidence="8" id="KW-1185">Reference proteome</keyword>
<dbReference type="InterPro" id="IPR001365">
    <property type="entry name" value="A_deaminase_dom"/>
</dbReference>
<evidence type="ECO:0000256" key="4">
    <source>
        <dbReference type="ARBA" id="ARBA00022801"/>
    </source>
</evidence>
<dbReference type="Gene3D" id="3.20.20.140">
    <property type="entry name" value="Metal-dependent hydrolases"/>
    <property type="match status" value="1"/>
</dbReference>
<comment type="cofactor">
    <cofactor evidence="1">
        <name>Zn(2+)</name>
        <dbReference type="ChEBI" id="CHEBI:29105"/>
    </cofactor>
</comment>
<evidence type="ECO:0000256" key="1">
    <source>
        <dbReference type="ARBA" id="ARBA00001947"/>
    </source>
</evidence>
<accession>A0A841AKV0</accession>
<dbReference type="GO" id="GO:0016814">
    <property type="term" value="F:hydrolase activity, acting on carbon-nitrogen (but not peptide) bonds, in cyclic amidines"/>
    <property type="evidence" value="ECO:0007669"/>
    <property type="project" value="UniProtKB-ARBA"/>
</dbReference>
<reference evidence="7 8" key="1">
    <citation type="submission" date="2020-08" db="EMBL/GenBank/DDBJ databases">
        <title>Sequencing the genomes of 1000 actinobacteria strains.</title>
        <authorList>
            <person name="Klenk H.-P."/>
        </authorList>
    </citation>
    <scope>NUCLEOTIDE SEQUENCE [LARGE SCALE GENOMIC DNA]</scope>
    <source>
        <strain evidence="7 8">DSM 105784</strain>
    </source>
</reference>
<dbReference type="PANTHER" id="PTHR43114">
    <property type="entry name" value="ADENINE DEAMINASE"/>
    <property type="match status" value="1"/>
</dbReference>
<dbReference type="Pfam" id="PF00962">
    <property type="entry name" value="A_deaminase"/>
    <property type="match status" value="1"/>
</dbReference>
<name>A0A841AKV0_9MICO</name>
<feature type="domain" description="Adenosine deaminase" evidence="6">
    <location>
        <begin position="22"/>
        <end position="363"/>
    </location>
</feature>
<evidence type="ECO:0000256" key="5">
    <source>
        <dbReference type="ARBA" id="ARBA00022833"/>
    </source>
</evidence>
<dbReference type="SUPFAM" id="SSF51556">
    <property type="entry name" value="Metallo-dependent hydrolases"/>
    <property type="match status" value="1"/>
</dbReference>
<evidence type="ECO:0000313" key="8">
    <source>
        <dbReference type="Proteomes" id="UP000536685"/>
    </source>
</evidence>
<protein>
    <submittedName>
        <fullName evidence="7">Adenosine deaminase</fullName>
        <ecNumber evidence="7">3.5.4.4</ecNumber>
    </submittedName>
</protein>
<dbReference type="Proteomes" id="UP000536685">
    <property type="component" value="Unassembled WGS sequence"/>
</dbReference>
<organism evidence="7 8">
    <name type="scientific">Conyzicola lurida</name>
    <dbReference type="NCBI Taxonomy" id="1172621"/>
    <lineage>
        <taxon>Bacteria</taxon>
        <taxon>Bacillati</taxon>
        <taxon>Actinomycetota</taxon>
        <taxon>Actinomycetes</taxon>
        <taxon>Micrococcales</taxon>
        <taxon>Microbacteriaceae</taxon>
        <taxon>Conyzicola</taxon>
    </lineage>
</organism>
<dbReference type="PANTHER" id="PTHR43114:SF6">
    <property type="entry name" value="ADENINE DEAMINASE"/>
    <property type="match status" value="1"/>
</dbReference>
<comment type="similarity">
    <text evidence="2">Belongs to the metallo-dependent hydrolases superfamily. Adenosine and AMP deaminases family.</text>
</comment>
<evidence type="ECO:0000256" key="3">
    <source>
        <dbReference type="ARBA" id="ARBA00022723"/>
    </source>
</evidence>
<evidence type="ECO:0000256" key="2">
    <source>
        <dbReference type="ARBA" id="ARBA00006676"/>
    </source>
</evidence>
<comment type="caution">
    <text evidence="7">The sequence shown here is derived from an EMBL/GenBank/DDBJ whole genome shotgun (WGS) entry which is preliminary data.</text>
</comment>
<dbReference type="AlphaFoldDB" id="A0A841AKV0"/>
<keyword evidence="4 7" id="KW-0378">Hydrolase</keyword>
<sequence length="379" mass="40138">MTLADLTTADTRVDEETIRALPKAEVHVHLEGGFDLIDLIDLAKTAGVPLPGPARSLFDVSTHDAVEAPQITSGGGAKNGVGVGGLSGFLKFLDWECGLVTTPEQAARTAYKFAARESASGIRYADAVINPTHWSAWAGRTPQLFEAFAAGLDEAAQDGLAEIGLCLSLLRSQSGAEAVEIVEWMSAARPARVVALSVDGDERVSGRTGAKFADAFTLARDAGFHRTVHAGESSGPEGVWDAVDLLHAERVDHGVRSIEDPALVARLVESEVSLGICPRSNVTLGIYPDWASHPIERLREAGVTVTVNTDDPAPLGTRLESEWAMCADTFGWSLADLGELAHNSVRASFANDDLKRDLHSEISSFITDAAAADTAESQS</sequence>
<keyword evidence="3" id="KW-0479">Metal-binding</keyword>